<feature type="region of interest" description="Disordered" evidence="8">
    <location>
        <begin position="83"/>
        <end position="125"/>
    </location>
</feature>
<dbReference type="STRING" id="1611254.A0A2G5UM61"/>
<dbReference type="AlphaFoldDB" id="A0A2G5UM61"/>
<evidence type="ECO:0000256" key="1">
    <source>
        <dbReference type="ARBA" id="ARBA00004127"/>
    </source>
</evidence>
<keyword evidence="7 9" id="KW-0472">Membrane</keyword>
<keyword evidence="3" id="KW-0813">Transport</keyword>
<comment type="caution">
    <text evidence="12">The sequence shown here is derived from an EMBL/GenBank/DDBJ whole genome shotgun (WGS) entry which is preliminary data.</text>
</comment>
<evidence type="ECO:0000256" key="4">
    <source>
        <dbReference type="ARBA" id="ARBA00022692"/>
    </source>
</evidence>
<feature type="transmembrane region" description="Helical" evidence="9">
    <location>
        <begin position="259"/>
        <end position="280"/>
    </location>
</feature>
<feature type="region of interest" description="Disordered" evidence="8">
    <location>
        <begin position="26"/>
        <end position="58"/>
    </location>
</feature>
<gene>
    <name evidence="12" type="primary">Cni-F56C9.3</name>
    <name evidence="12" type="synonym">Cnig_chr_III.g11899</name>
    <name evidence="12" type="ORF">B9Z55_011899</name>
</gene>
<dbReference type="Gene3D" id="1.20.1510.10">
    <property type="entry name" value="Cation efflux protein transmembrane domain"/>
    <property type="match status" value="1"/>
</dbReference>
<evidence type="ECO:0000256" key="2">
    <source>
        <dbReference type="ARBA" id="ARBA00008873"/>
    </source>
</evidence>
<dbReference type="InterPro" id="IPR027469">
    <property type="entry name" value="Cation_efflux_TMD_sf"/>
</dbReference>
<dbReference type="NCBIfam" id="TIGR01297">
    <property type="entry name" value="CDF"/>
    <property type="match status" value="1"/>
</dbReference>
<feature type="compositionally biased region" description="Low complexity" evidence="8">
    <location>
        <begin position="41"/>
        <end position="52"/>
    </location>
</feature>
<dbReference type="SUPFAM" id="SSF161111">
    <property type="entry name" value="Cation efflux protein transmembrane domain-like"/>
    <property type="match status" value="1"/>
</dbReference>
<evidence type="ECO:0000313" key="13">
    <source>
        <dbReference type="Proteomes" id="UP000230233"/>
    </source>
</evidence>
<evidence type="ECO:0000259" key="11">
    <source>
        <dbReference type="Pfam" id="PF16916"/>
    </source>
</evidence>
<feature type="transmembrane region" description="Helical" evidence="9">
    <location>
        <begin position="301"/>
        <end position="319"/>
    </location>
</feature>
<dbReference type="SUPFAM" id="SSF160240">
    <property type="entry name" value="Cation efflux protein cytoplasmic domain-like"/>
    <property type="match status" value="1"/>
</dbReference>
<dbReference type="GO" id="GO:0016020">
    <property type="term" value="C:membrane"/>
    <property type="evidence" value="ECO:0007669"/>
    <property type="project" value="InterPro"/>
</dbReference>
<evidence type="ECO:0000256" key="6">
    <source>
        <dbReference type="ARBA" id="ARBA00023065"/>
    </source>
</evidence>
<dbReference type="Pfam" id="PF16916">
    <property type="entry name" value="ZT_dimer"/>
    <property type="match status" value="1"/>
</dbReference>
<evidence type="ECO:0000256" key="8">
    <source>
        <dbReference type="SAM" id="MobiDB-lite"/>
    </source>
</evidence>
<feature type="transmembrane region" description="Helical" evidence="9">
    <location>
        <begin position="220"/>
        <end position="239"/>
    </location>
</feature>
<dbReference type="PANTHER" id="PTHR43840:SF49">
    <property type="entry name" value="CATION EFFLUX PROTEIN CYTOPLASMIC DOMAIN-CONTAINING PROTEIN"/>
    <property type="match status" value="1"/>
</dbReference>
<comment type="subcellular location">
    <subcellularLocation>
        <location evidence="1">Endomembrane system</location>
        <topology evidence="1">Multi-pass membrane protein</topology>
    </subcellularLocation>
</comment>
<feature type="compositionally biased region" description="Basic and acidic residues" evidence="8">
    <location>
        <begin position="83"/>
        <end position="93"/>
    </location>
</feature>
<evidence type="ECO:0000256" key="5">
    <source>
        <dbReference type="ARBA" id="ARBA00022989"/>
    </source>
</evidence>
<dbReference type="InterPro" id="IPR036837">
    <property type="entry name" value="Cation_efflux_CTD_sf"/>
</dbReference>
<dbReference type="InterPro" id="IPR058533">
    <property type="entry name" value="Cation_efflux_TM"/>
</dbReference>
<evidence type="ECO:0000256" key="3">
    <source>
        <dbReference type="ARBA" id="ARBA00022448"/>
    </source>
</evidence>
<dbReference type="Gene3D" id="3.30.70.1350">
    <property type="entry name" value="Cation efflux protein, cytoplasmic domain"/>
    <property type="match status" value="1"/>
</dbReference>
<name>A0A2G5UM61_9PELO</name>
<evidence type="ECO:0000313" key="12">
    <source>
        <dbReference type="EMBL" id="PIC40617.1"/>
    </source>
</evidence>
<evidence type="ECO:0000256" key="9">
    <source>
        <dbReference type="SAM" id="Phobius"/>
    </source>
</evidence>
<keyword evidence="5 9" id="KW-1133">Transmembrane helix</keyword>
<dbReference type="PANTHER" id="PTHR43840">
    <property type="entry name" value="MITOCHONDRIAL METAL TRANSPORTER 1-RELATED"/>
    <property type="match status" value="1"/>
</dbReference>
<keyword evidence="13" id="KW-1185">Reference proteome</keyword>
<proteinExistence type="inferred from homology"/>
<feature type="domain" description="Cation efflux protein transmembrane" evidence="10">
    <location>
        <begin position="155"/>
        <end position="371"/>
    </location>
</feature>
<dbReference type="Pfam" id="PF01545">
    <property type="entry name" value="Cation_efflux"/>
    <property type="match status" value="1"/>
</dbReference>
<organism evidence="12 13">
    <name type="scientific">Caenorhabditis nigoni</name>
    <dbReference type="NCBI Taxonomy" id="1611254"/>
    <lineage>
        <taxon>Eukaryota</taxon>
        <taxon>Metazoa</taxon>
        <taxon>Ecdysozoa</taxon>
        <taxon>Nematoda</taxon>
        <taxon>Chromadorea</taxon>
        <taxon>Rhabditida</taxon>
        <taxon>Rhabditina</taxon>
        <taxon>Rhabditomorpha</taxon>
        <taxon>Rhabditoidea</taxon>
        <taxon>Rhabditidae</taxon>
        <taxon>Peloderinae</taxon>
        <taxon>Caenorhabditis</taxon>
    </lineage>
</organism>
<feature type="transmembrane region" description="Helical" evidence="9">
    <location>
        <begin position="178"/>
        <end position="199"/>
    </location>
</feature>
<dbReference type="InterPro" id="IPR050291">
    <property type="entry name" value="CDF_Transporter"/>
</dbReference>
<dbReference type="InterPro" id="IPR002524">
    <property type="entry name" value="Cation_efflux"/>
</dbReference>
<dbReference type="GO" id="GO:0012505">
    <property type="term" value="C:endomembrane system"/>
    <property type="evidence" value="ECO:0007669"/>
    <property type="project" value="UniProtKB-SubCell"/>
</dbReference>
<comment type="similarity">
    <text evidence="2">Belongs to the cation diffusion facilitator (CDF) transporter (TC 2.A.4) family. SLC30A subfamily.</text>
</comment>
<dbReference type="FunFam" id="3.30.70.1350:FF:000001">
    <property type="entry name" value="Metal tolerance protein 11"/>
    <property type="match status" value="1"/>
</dbReference>
<dbReference type="Proteomes" id="UP000230233">
    <property type="component" value="Chromosome III"/>
</dbReference>
<reference evidence="13" key="1">
    <citation type="submission" date="2017-10" db="EMBL/GenBank/DDBJ databases">
        <title>Rapid genome shrinkage in a self-fertile nematode reveals novel sperm competition proteins.</title>
        <authorList>
            <person name="Yin D."/>
            <person name="Schwarz E.M."/>
            <person name="Thomas C.G."/>
            <person name="Felde R.L."/>
            <person name="Korf I.F."/>
            <person name="Cutter A.D."/>
            <person name="Schartner C.M."/>
            <person name="Ralston E.J."/>
            <person name="Meyer B.J."/>
            <person name="Haag E.S."/>
        </authorList>
    </citation>
    <scope>NUCLEOTIDE SEQUENCE [LARGE SCALE GENOMIC DNA]</scope>
    <source>
        <strain evidence="13">JU1422</strain>
    </source>
</reference>
<feature type="domain" description="Cation efflux protein cytoplasmic" evidence="11">
    <location>
        <begin position="382"/>
        <end position="452"/>
    </location>
</feature>
<keyword evidence="4 9" id="KW-0812">Transmembrane</keyword>
<dbReference type="FunFam" id="1.20.1510.10:FF:000005">
    <property type="entry name" value="Putative Cation diffusion facilitator 1"/>
    <property type="match status" value="1"/>
</dbReference>
<feature type="transmembrane region" description="Helical" evidence="9">
    <location>
        <begin position="341"/>
        <end position="361"/>
    </location>
</feature>
<protein>
    <submittedName>
        <fullName evidence="12">Uncharacterized protein</fullName>
    </submittedName>
</protein>
<evidence type="ECO:0000256" key="7">
    <source>
        <dbReference type="ARBA" id="ARBA00023136"/>
    </source>
</evidence>
<dbReference type="OrthoDB" id="78296at2759"/>
<accession>A0A2G5UM61</accession>
<dbReference type="EMBL" id="PDUG01000003">
    <property type="protein sequence ID" value="PIC40617.1"/>
    <property type="molecule type" value="Genomic_DNA"/>
</dbReference>
<dbReference type="InterPro" id="IPR027470">
    <property type="entry name" value="Cation_efflux_CTD"/>
</dbReference>
<keyword evidence="6" id="KW-0406">Ion transport</keyword>
<sequence length="466" mass="52436">MFPKIPNFFRRSPDSSKRIVRITVWRMSDSGRLEPQNPDASTESSSETTTTNSEEEKLVNLAHAAKKNLDEYYKKQNEILDHYKHDSEQIEAARRKRRQSAKSSGSESSDGNGPEMERKASTISMKSADSLLKRAEHSEMKEKELAKAAARLANVTLLVNLLLMLAKMTASYLSGSMSIISSMVDSIVDLTSGAVLSISSRMIRVRDPYQYPRGRTRVEPLSLILISVIMGMASVQLIISSVTRIHAAAADGEKDEINVSWPTIGIMGSTIIVKLTLYLICQKYKSNSSIKVLSLDHRNDCISITMALACAWLAYYYGIRTDQPSSGVSFFGMCPKEGCDLYYLDPIGAIIVSFYILYTWIRTGYAHFVMLSGKSAHPELINRIIHQCIEHDPRISHIDTVYVYHYGTKFLVEVHIVLDQNMSLKVTHDIAESLQTGIEAMSEIERAFVHCDYEFEHHPHDEHKAV</sequence>
<dbReference type="GO" id="GO:0008324">
    <property type="term" value="F:monoatomic cation transmembrane transporter activity"/>
    <property type="evidence" value="ECO:0007669"/>
    <property type="project" value="InterPro"/>
</dbReference>
<feature type="transmembrane region" description="Helical" evidence="9">
    <location>
        <begin position="148"/>
        <end position="166"/>
    </location>
</feature>
<evidence type="ECO:0000259" key="10">
    <source>
        <dbReference type="Pfam" id="PF01545"/>
    </source>
</evidence>